<keyword evidence="2 4" id="KW-0238">DNA-binding</keyword>
<evidence type="ECO:0000256" key="1">
    <source>
        <dbReference type="ARBA" id="ARBA00023015"/>
    </source>
</evidence>
<feature type="compositionally biased region" description="Basic and acidic residues" evidence="5">
    <location>
        <begin position="9"/>
        <end position="23"/>
    </location>
</feature>
<dbReference type="InterPro" id="IPR009057">
    <property type="entry name" value="Homeodomain-like_sf"/>
</dbReference>
<evidence type="ECO:0000256" key="4">
    <source>
        <dbReference type="PROSITE-ProRule" id="PRU00335"/>
    </source>
</evidence>
<keyword evidence="8" id="KW-1185">Reference proteome</keyword>
<dbReference type="InterPro" id="IPR001647">
    <property type="entry name" value="HTH_TetR"/>
</dbReference>
<dbReference type="InterPro" id="IPR023772">
    <property type="entry name" value="DNA-bd_HTH_TetR-type_CS"/>
</dbReference>
<proteinExistence type="predicted"/>
<dbReference type="AlphaFoldDB" id="A0A543CR34"/>
<gene>
    <name evidence="7" type="ORF">FB559_5266</name>
</gene>
<dbReference type="OrthoDB" id="9805134at2"/>
<comment type="caution">
    <text evidence="7">The sequence shown here is derived from an EMBL/GenBank/DDBJ whole genome shotgun (WGS) entry which is preliminary data.</text>
</comment>
<dbReference type="GO" id="GO:0003700">
    <property type="term" value="F:DNA-binding transcription factor activity"/>
    <property type="evidence" value="ECO:0007669"/>
    <property type="project" value="TreeGrafter"/>
</dbReference>
<dbReference type="Proteomes" id="UP000316096">
    <property type="component" value="Unassembled WGS sequence"/>
</dbReference>
<dbReference type="PRINTS" id="PR00455">
    <property type="entry name" value="HTHTETR"/>
</dbReference>
<dbReference type="PANTHER" id="PTHR30055:SF234">
    <property type="entry name" value="HTH-TYPE TRANSCRIPTIONAL REGULATOR BETI"/>
    <property type="match status" value="1"/>
</dbReference>
<organism evidence="7 8">
    <name type="scientific">Actinoallomurus bryophytorum</name>
    <dbReference type="NCBI Taxonomy" id="1490222"/>
    <lineage>
        <taxon>Bacteria</taxon>
        <taxon>Bacillati</taxon>
        <taxon>Actinomycetota</taxon>
        <taxon>Actinomycetes</taxon>
        <taxon>Streptosporangiales</taxon>
        <taxon>Thermomonosporaceae</taxon>
        <taxon>Actinoallomurus</taxon>
    </lineage>
</organism>
<evidence type="ECO:0000256" key="5">
    <source>
        <dbReference type="SAM" id="MobiDB-lite"/>
    </source>
</evidence>
<dbReference type="SUPFAM" id="SSF46689">
    <property type="entry name" value="Homeodomain-like"/>
    <property type="match status" value="1"/>
</dbReference>
<dbReference type="Pfam" id="PF21351">
    <property type="entry name" value="TetR_C_41"/>
    <property type="match status" value="1"/>
</dbReference>
<protein>
    <submittedName>
        <fullName evidence="7">TetR family transcriptional regulator</fullName>
    </submittedName>
</protein>
<evidence type="ECO:0000259" key="6">
    <source>
        <dbReference type="PROSITE" id="PS50977"/>
    </source>
</evidence>
<dbReference type="Gene3D" id="1.10.357.10">
    <property type="entry name" value="Tetracycline Repressor, domain 2"/>
    <property type="match status" value="1"/>
</dbReference>
<accession>A0A543CR34</accession>
<dbReference type="PROSITE" id="PS01081">
    <property type="entry name" value="HTH_TETR_1"/>
    <property type="match status" value="1"/>
</dbReference>
<keyword evidence="1" id="KW-0805">Transcription regulation</keyword>
<evidence type="ECO:0000256" key="3">
    <source>
        <dbReference type="ARBA" id="ARBA00023163"/>
    </source>
</evidence>
<dbReference type="EMBL" id="VFOZ01000001">
    <property type="protein sequence ID" value="TQL99573.1"/>
    <property type="molecule type" value="Genomic_DNA"/>
</dbReference>
<dbReference type="Pfam" id="PF00440">
    <property type="entry name" value="TetR_N"/>
    <property type="match status" value="1"/>
</dbReference>
<dbReference type="GO" id="GO:0000976">
    <property type="term" value="F:transcription cis-regulatory region binding"/>
    <property type="evidence" value="ECO:0007669"/>
    <property type="project" value="TreeGrafter"/>
</dbReference>
<dbReference type="InterPro" id="IPR050109">
    <property type="entry name" value="HTH-type_TetR-like_transc_reg"/>
</dbReference>
<feature type="region of interest" description="Disordered" evidence="5">
    <location>
        <begin position="1"/>
        <end position="24"/>
    </location>
</feature>
<sequence>MFDPNVLSRGDEMARRTQAERSDATSSKLVSAARDLFGRDGYAATSIETVAAAAGVTKGAAYHHFGNKAALFRRVFIHEQRQISAALERAAGEEPDSWSALVRGCRTFLGHCLDPAFRRIVLLDGPSVLGWEAVREIEYAHTLRVLTEGIRAAAVDGNVIDGDLTARSQLIFGALCEAGMLLARSDDPARALPVVAAEAELLLSSLARTPDRPA</sequence>
<feature type="DNA-binding region" description="H-T-H motif" evidence="4">
    <location>
        <begin position="46"/>
        <end position="65"/>
    </location>
</feature>
<dbReference type="PROSITE" id="PS50977">
    <property type="entry name" value="HTH_TETR_2"/>
    <property type="match status" value="1"/>
</dbReference>
<name>A0A543CR34_9ACTN</name>
<keyword evidence="3" id="KW-0804">Transcription</keyword>
<dbReference type="InterPro" id="IPR049484">
    <property type="entry name" value="Rv0078-like_C"/>
</dbReference>
<reference evidence="7 8" key="1">
    <citation type="submission" date="2019-06" db="EMBL/GenBank/DDBJ databases">
        <title>Sequencing the genomes of 1000 actinobacteria strains.</title>
        <authorList>
            <person name="Klenk H.-P."/>
        </authorList>
    </citation>
    <scope>NUCLEOTIDE SEQUENCE [LARGE SCALE GENOMIC DNA]</scope>
    <source>
        <strain evidence="7 8">DSM 102200</strain>
    </source>
</reference>
<evidence type="ECO:0000313" key="8">
    <source>
        <dbReference type="Proteomes" id="UP000316096"/>
    </source>
</evidence>
<evidence type="ECO:0000313" key="7">
    <source>
        <dbReference type="EMBL" id="TQL99573.1"/>
    </source>
</evidence>
<evidence type="ECO:0000256" key="2">
    <source>
        <dbReference type="ARBA" id="ARBA00023125"/>
    </source>
</evidence>
<feature type="domain" description="HTH tetR-type" evidence="6">
    <location>
        <begin position="23"/>
        <end position="83"/>
    </location>
</feature>
<dbReference type="PANTHER" id="PTHR30055">
    <property type="entry name" value="HTH-TYPE TRANSCRIPTIONAL REGULATOR RUTR"/>
    <property type="match status" value="1"/>
</dbReference>